<name>A0A9W6MZW6_9HYPH</name>
<dbReference type="Proteomes" id="UP001143370">
    <property type="component" value="Unassembled WGS sequence"/>
</dbReference>
<reference evidence="1" key="1">
    <citation type="journal article" date="2014" name="Int. J. Syst. Evol. Microbiol.">
        <title>Complete genome sequence of Corynebacterium casei LMG S-19264T (=DSM 44701T), isolated from a smear-ripened cheese.</title>
        <authorList>
            <consortium name="US DOE Joint Genome Institute (JGI-PGF)"/>
            <person name="Walter F."/>
            <person name="Albersmeier A."/>
            <person name="Kalinowski J."/>
            <person name="Ruckert C."/>
        </authorList>
    </citation>
    <scope>NUCLEOTIDE SEQUENCE</scope>
    <source>
        <strain evidence="1">VKM B-2484</strain>
    </source>
</reference>
<sequence length="73" mass="8020">MSVHTCDGRYHFKNGKVWKAPTEKIQSDGRRSLSIGFSVCRIEEHVSGDAGPRIAAALNHVEFGDPLPKEPST</sequence>
<organism evidence="1 2">
    <name type="scientific">Ancylobacter dichloromethanicus</name>
    <dbReference type="NCBI Taxonomy" id="518825"/>
    <lineage>
        <taxon>Bacteria</taxon>
        <taxon>Pseudomonadati</taxon>
        <taxon>Pseudomonadota</taxon>
        <taxon>Alphaproteobacteria</taxon>
        <taxon>Hyphomicrobiales</taxon>
        <taxon>Xanthobacteraceae</taxon>
        <taxon>Ancylobacter</taxon>
    </lineage>
</organism>
<comment type="caution">
    <text evidence="1">The sequence shown here is derived from an EMBL/GenBank/DDBJ whole genome shotgun (WGS) entry which is preliminary data.</text>
</comment>
<accession>A0A9W6MZW6</accession>
<protein>
    <submittedName>
        <fullName evidence="1">Uncharacterized protein</fullName>
    </submittedName>
</protein>
<evidence type="ECO:0000313" key="1">
    <source>
        <dbReference type="EMBL" id="GLK72566.1"/>
    </source>
</evidence>
<dbReference type="RefSeq" id="WP_213371106.1">
    <property type="nucleotide sequence ID" value="NZ_BSFJ01000018.1"/>
</dbReference>
<dbReference type="EMBL" id="BSFJ01000018">
    <property type="protein sequence ID" value="GLK72566.1"/>
    <property type="molecule type" value="Genomic_DNA"/>
</dbReference>
<keyword evidence="2" id="KW-1185">Reference proteome</keyword>
<proteinExistence type="predicted"/>
<reference evidence="1" key="2">
    <citation type="submission" date="2023-01" db="EMBL/GenBank/DDBJ databases">
        <authorList>
            <person name="Sun Q."/>
            <person name="Evtushenko L."/>
        </authorList>
    </citation>
    <scope>NUCLEOTIDE SEQUENCE</scope>
    <source>
        <strain evidence="1">VKM B-2484</strain>
    </source>
</reference>
<evidence type="ECO:0000313" key="2">
    <source>
        <dbReference type="Proteomes" id="UP001143370"/>
    </source>
</evidence>
<gene>
    <name evidence="1" type="ORF">GCM10017643_26820</name>
</gene>
<dbReference type="AlphaFoldDB" id="A0A9W6MZW6"/>